<evidence type="ECO:0000313" key="1">
    <source>
        <dbReference type="EMBL" id="BAH75181.1"/>
    </source>
</evidence>
<dbReference type="STRING" id="573370.DMR_16900"/>
<dbReference type="AlphaFoldDB" id="C4XPK1"/>
<protein>
    <submittedName>
        <fullName evidence="1">Uncharacterized protein</fullName>
    </submittedName>
</protein>
<reference evidence="1 2" key="1">
    <citation type="journal article" date="2009" name="Genome Res.">
        <title>Whole genome sequence of Desulfovibrio magneticus strain RS-1 revealed common gene clusters in magnetotactic bacteria.</title>
        <authorList>
            <person name="Nakazawa H."/>
            <person name="Arakaki A."/>
            <person name="Narita-Yamada S."/>
            <person name="Yashiro I."/>
            <person name="Jinno K."/>
            <person name="Aoki N."/>
            <person name="Tsuruyama A."/>
            <person name="Okamura Y."/>
            <person name="Tanikawa S."/>
            <person name="Fujita N."/>
            <person name="Takeyama H."/>
            <person name="Matsunaga T."/>
        </authorList>
    </citation>
    <scope>NUCLEOTIDE SEQUENCE [LARGE SCALE GENOMIC DNA]</scope>
    <source>
        <strain evidence="2">ATCC 700980 / DSM 13731 / RS-1</strain>
    </source>
</reference>
<organism evidence="1 2">
    <name type="scientific">Solidesulfovibrio magneticus (strain ATCC 700980 / DSM 13731 / RS-1)</name>
    <name type="common">Desulfovibrio magneticus</name>
    <dbReference type="NCBI Taxonomy" id="573370"/>
    <lineage>
        <taxon>Bacteria</taxon>
        <taxon>Pseudomonadati</taxon>
        <taxon>Thermodesulfobacteriota</taxon>
        <taxon>Desulfovibrionia</taxon>
        <taxon>Desulfovibrionales</taxon>
        <taxon>Desulfovibrionaceae</taxon>
        <taxon>Solidesulfovibrio</taxon>
    </lineage>
</organism>
<proteinExistence type="predicted"/>
<dbReference type="HOGENOM" id="CLU_3042797_0_0_7"/>
<evidence type="ECO:0000313" key="2">
    <source>
        <dbReference type="Proteomes" id="UP000009071"/>
    </source>
</evidence>
<dbReference type="Proteomes" id="UP000009071">
    <property type="component" value="Chromosome"/>
</dbReference>
<gene>
    <name evidence="1" type="ordered locus">DMR_16900</name>
</gene>
<dbReference type="eggNOG" id="ENOG50318F9">
    <property type="taxonomic scope" value="Bacteria"/>
</dbReference>
<name>C4XPK1_SOLM1</name>
<dbReference type="EMBL" id="AP010904">
    <property type="protein sequence ID" value="BAH75181.1"/>
    <property type="molecule type" value="Genomic_DNA"/>
</dbReference>
<sequence>MPMFAPSIHVECVSFFEPSKGEWREERVKGLAEEESSRCPDDEDEDFLSFCRRSLL</sequence>
<accession>C4XPK1</accession>
<keyword evidence="2" id="KW-1185">Reference proteome</keyword>
<dbReference type="KEGG" id="dma:DMR_16900"/>